<keyword evidence="19" id="KW-0132">Cell division</keyword>
<reference evidence="19 20" key="1">
    <citation type="submission" date="2018-05" db="EMBL/GenBank/DDBJ databases">
        <title>Genomic analysis of Gracilibacillus dipsosauri DD1 reveals novel features of a salt-tolerant amylase.</title>
        <authorList>
            <person name="Deutch C.E."/>
            <person name="Yang S."/>
        </authorList>
    </citation>
    <scope>NUCLEOTIDE SEQUENCE [LARGE SCALE GENOMIC DNA]</scope>
    <source>
        <strain evidence="19 20">DD1</strain>
    </source>
</reference>
<evidence type="ECO:0000256" key="10">
    <source>
        <dbReference type="ARBA" id="ARBA00033270"/>
    </source>
</evidence>
<evidence type="ECO:0000256" key="6">
    <source>
        <dbReference type="ARBA" id="ARBA00022984"/>
    </source>
</evidence>
<feature type="transmembrane region" description="Helical" evidence="18">
    <location>
        <begin position="188"/>
        <end position="207"/>
    </location>
</feature>
<evidence type="ECO:0000256" key="2">
    <source>
        <dbReference type="ARBA" id="ARBA00022676"/>
    </source>
</evidence>
<dbReference type="GO" id="GO:0015648">
    <property type="term" value="F:lipid-linked peptidoglycan transporter activity"/>
    <property type="evidence" value="ECO:0007669"/>
    <property type="project" value="TreeGrafter"/>
</dbReference>
<evidence type="ECO:0000256" key="8">
    <source>
        <dbReference type="ARBA" id="ARBA00023136"/>
    </source>
</evidence>
<sequence length="410" mass="44998">MKPKRKTFDFILMLPPLLLAGFGIVMVYSASMVTSYLEGEPAYELMLKQAMWFVIGLAGFLFACFFNYKFYHKLTKWIVLLLIISLFAVLLFGATVNNAKSWIYIGSFSIQPSEFVKIGIIIYLASVYTKKQEQEYIGDFFKGVLPPLIITSLLVGLVVLQPDIGTGAIIFAIACSVIFSSGIKFRHLFVLISIGFTVLIALGIHMLTDEKISRFTGAYQPFADPDHGGYQLIQSYIAIATGGISGSGIGQGIQKLGYLTQAESDFIMAVIAEELGLFGVLFVVVNIAIIVLRGLFIAKQCENRFGALIAIGISSMFAIQSIINLGAISGLLPITGVPLPFVSYGGTSLVVSLFSVGILNNIARHVNYNRNLKELTTEEEKQPSANPFKTKNKRKIAQSTRRINTKKARP</sequence>
<comment type="caution">
    <text evidence="19">The sequence shown here is derived from an EMBL/GenBank/DDBJ whole genome shotgun (WGS) entry which is preliminary data.</text>
</comment>
<feature type="transmembrane region" description="Helical" evidence="18">
    <location>
        <begin position="12"/>
        <end position="30"/>
    </location>
</feature>
<dbReference type="InterPro" id="IPR018365">
    <property type="entry name" value="Cell_cycle_FtsW-rel_CS"/>
</dbReference>
<evidence type="ECO:0000256" key="7">
    <source>
        <dbReference type="ARBA" id="ARBA00022989"/>
    </source>
</evidence>
<evidence type="ECO:0000256" key="4">
    <source>
        <dbReference type="ARBA" id="ARBA00022692"/>
    </source>
</evidence>
<dbReference type="RefSeq" id="WP_109984509.1">
    <property type="nucleotide sequence ID" value="NZ_QGTD01000008.1"/>
</dbReference>
<comment type="subcellular location">
    <subcellularLocation>
        <location evidence="1">Membrane</location>
        <topology evidence="1">Multi-pass membrane protein</topology>
    </subcellularLocation>
</comment>
<feature type="region of interest" description="Disordered" evidence="17">
    <location>
        <begin position="377"/>
        <end position="410"/>
    </location>
</feature>
<dbReference type="PANTHER" id="PTHR30474">
    <property type="entry name" value="CELL CYCLE PROTEIN"/>
    <property type="match status" value="1"/>
</dbReference>
<feature type="transmembrane region" description="Helical" evidence="18">
    <location>
        <begin position="50"/>
        <end position="70"/>
    </location>
</feature>
<dbReference type="GO" id="GO:0005886">
    <property type="term" value="C:plasma membrane"/>
    <property type="evidence" value="ECO:0007669"/>
    <property type="project" value="TreeGrafter"/>
</dbReference>
<accession>A0A317L139</accession>
<organism evidence="19 20">
    <name type="scientific">Gracilibacillus dipsosauri</name>
    <dbReference type="NCBI Taxonomy" id="178340"/>
    <lineage>
        <taxon>Bacteria</taxon>
        <taxon>Bacillati</taxon>
        <taxon>Bacillota</taxon>
        <taxon>Bacilli</taxon>
        <taxon>Bacillales</taxon>
        <taxon>Bacillaceae</taxon>
        <taxon>Gracilibacillus</taxon>
    </lineage>
</organism>
<dbReference type="GO" id="GO:0051301">
    <property type="term" value="P:cell division"/>
    <property type="evidence" value="ECO:0007669"/>
    <property type="project" value="UniProtKB-KW"/>
</dbReference>
<keyword evidence="7 18" id="KW-1133">Transmembrane helix</keyword>
<keyword evidence="6" id="KW-0573">Peptidoglycan synthesis</keyword>
<keyword evidence="20" id="KW-1185">Reference proteome</keyword>
<dbReference type="InterPro" id="IPR001182">
    <property type="entry name" value="FtsW/RodA"/>
</dbReference>
<keyword evidence="8 18" id="KW-0472">Membrane</keyword>
<evidence type="ECO:0000256" key="14">
    <source>
        <dbReference type="ARBA" id="ARBA00044770"/>
    </source>
</evidence>
<dbReference type="GO" id="GO:0008955">
    <property type="term" value="F:peptidoglycan glycosyltransferase activity"/>
    <property type="evidence" value="ECO:0007669"/>
    <property type="project" value="UniProtKB-EC"/>
</dbReference>
<feature type="transmembrane region" description="Helical" evidence="18">
    <location>
        <begin position="308"/>
        <end position="335"/>
    </location>
</feature>
<evidence type="ECO:0000256" key="13">
    <source>
        <dbReference type="ARBA" id="ARBA00041418"/>
    </source>
</evidence>
<comment type="catalytic activity">
    <reaction evidence="15">
        <text>[GlcNAc-(1-&gt;4)-Mur2Ac(oyl-L-Ala-gamma-D-Glu-L-Lys-D-Ala-D-Ala)](n)-di-trans,octa-cis-undecaprenyl diphosphate + beta-D-GlcNAc-(1-&gt;4)-Mur2Ac(oyl-L-Ala-gamma-D-Glu-L-Lys-D-Ala-D-Ala)-di-trans,octa-cis-undecaprenyl diphosphate = [GlcNAc-(1-&gt;4)-Mur2Ac(oyl-L-Ala-gamma-D-Glu-L-Lys-D-Ala-D-Ala)](n+1)-di-trans,octa-cis-undecaprenyl diphosphate + di-trans,octa-cis-undecaprenyl diphosphate + H(+)</text>
        <dbReference type="Rhea" id="RHEA:23708"/>
        <dbReference type="Rhea" id="RHEA-COMP:9602"/>
        <dbReference type="Rhea" id="RHEA-COMP:9603"/>
        <dbReference type="ChEBI" id="CHEBI:15378"/>
        <dbReference type="ChEBI" id="CHEBI:58405"/>
        <dbReference type="ChEBI" id="CHEBI:60033"/>
        <dbReference type="ChEBI" id="CHEBI:78435"/>
        <dbReference type="EC" id="2.4.99.28"/>
    </reaction>
</comment>
<evidence type="ECO:0000256" key="18">
    <source>
        <dbReference type="SAM" id="Phobius"/>
    </source>
</evidence>
<feature type="transmembrane region" description="Helical" evidence="18">
    <location>
        <begin position="275"/>
        <end position="296"/>
    </location>
</feature>
<dbReference type="AlphaFoldDB" id="A0A317L139"/>
<evidence type="ECO:0000256" key="9">
    <source>
        <dbReference type="ARBA" id="ARBA00032370"/>
    </source>
</evidence>
<feature type="transmembrane region" description="Helical" evidence="18">
    <location>
        <begin position="77"/>
        <end position="96"/>
    </location>
</feature>
<keyword evidence="2" id="KW-0328">Glycosyltransferase</keyword>
<dbReference type="PANTHER" id="PTHR30474:SF2">
    <property type="entry name" value="PEPTIDOGLYCAN GLYCOSYLTRANSFERASE FTSW-RELATED"/>
    <property type="match status" value="1"/>
</dbReference>
<dbReference type="PROSITE" id="PS00428">
    <property type="entry name" value="FTSW_RODA_SPOVE"/>
    <property type="match status" value="1"/>
</dbReference>
<evidence type="ECO:0000313" key="19">
    <source>
        <dbReference type="EMBL" id="PWU68984.1"/>
    </source>
</evidence>
<proteinExistence type="inferred from homology"/>
<keyword evidence="3" id="KW-0808">Transferase</keyword>
<comment type="similarity">
    <text evidence="11">Belongs to the SEDS family. FtsW subfamily.</text>
</comment>
<dbReference type="Pfam" id="PF01098">
    <property type="entry name" value="FTSW_RODA_SPOVE"/>
    <property type="match status" value="1"/>
</dbReference>
<evidence type="ECO:0000256" key="16">
    <source>
        <dbReference type="ARBA" id="ARBA00049966"/>
    </source>
</evidence>
<name>A0A317L139_9BACI</name>
<dbReference type="Proteomes" id="UP000245624">
    <property type="component" value="Unassembled WGS sequence"/>
</dbReference>
<dbReference type="OrthoDB" id="9768187at2"/>
<evidence type="ECO:0000256" key="1">
    <source>
        <dbReference type="ARBA" id="ARBA00004141"/>
    </source>
</evidence>
<dbReference type="GO" id="GO:0032153">
    <property type="term" value="C:cell division site"/>
    <property type="evidence" value="ECO:0007669"/>
    <property type="project" value="TreeGrafter"/>
</dbReference>
<feature type="transmembrane region" description="Helical" evidence="18">
    <location>
        <begin position="341"/>
        <end position="363"/>
    </location>
</feature>
<protein>
    <recommendedName>
        <fullName evidence="12">Probable peptidoglycan glycosyltransferase FtsW</fullName>
        <ecNumber evidence="14">2.4.99.28</ecNumber>
    </recommendedName>
    <alternativeName>
        <fullName evidence="13">Cell division protein FtsW</fullName>
    </alternativeName>
    <alternativeName>
        <fullName evidence="10">Cell wall polymerase</fullName>
    </alternativeName>
    <alternativeName>
        <fullName evidence="9">Peptidoglycan polymerase</fullName>
    </alternativeName>
</protein>
<feature type="transmembrane region" description="Helical" evidence="18">
    <location>
        <begin position="140"/>
        <end position="158"/>
    </location>
</feature>
<evidence type="ECO:0000256" key="17">
    <source>
        <dbReference type="SAM" id="MobiDB-lite"/>
    </source>
</evidence>
<keyword evidence="4 18" id="KW-0812">Transmembrane</keyword>
<dbReference type="GO" id="GO:0008360">
    <property type="term" value="P:regulation of cell shape"/>
    <property type="evidence" value="ECO:0007669"/>
    <property type="project" value="UniProtKB-KW"/>
</dbReference>
<dbReference type="EC" id="2.4.99.28" evidence="14"/>
<dbReference type="GO" id="GO:0009252">
    <property type="term" value="P:peptidoglycan biosynthetic process"/>
    <property type="evidence" value="ECO:0007669"/>
    <property type="project" value="UniProtKB-KW"/>
</dbReference>
<evidence type="ECO:0000256" key="11">
    <source>
        <dbReference type="ARBA" id="ARBA00038053"/>
    </source>
</evidence>
<evidence type="ECO:0000256" key="15">
    <source>
        <dbReference type="ARBA" id="ARBA00049902"/>
    </source>
</evidence>
<feature type="transmembrane region" description="Helical" evidence="18">
    <location>
        <begin position="164"/>
        <end position="181"/>
    </location>
</feature>
<evidence type="ECO:0000256" key="12">
    <source>
        <dbReference type="ARBA" id="ARBA00041185"/>
    </source>
</evidence>
<evidence type="ECO:0000256" key="3">
    <source>
        <dbReference type="ARBA" id="ARBA00022679"/>
    </source>
</evidence>
<feature type="transmembrane region" description="Helical" evidence="18">
    <location>
        <begin position="102"/>
        <end position="128"/>
    </location>
</feature>
<gene>
    <name evidence="19" type="ORF">DLJ74_11270</name>
</gene>
<evidence type="ECO:0000256" key="5">
    <source>
        <dbReference type="ARBA" id="ARBA00022960"/>
    </source>
</evidence>
<keyword evidence="19" id="KW-0131">Cell cycle</keyword>
<comment type="function">
    <text evidence="16">Peptidoglycan polymerase that is essential for cell division.</text>
</comment>
<evidence type="ECO:0000313" key="20">
    <source>
        <dbReference type="Proteomes" id="UP000245624"/>
    </source>
</evidence>
<dbReference type="EMBL" id="QGTD01000008">
    <property type="protein sequence ID" value="PWU68984.1"/>
    <property type="molecule type" value="Genomic_DNA"/>
</dbReference>
<keyword evidence="5" id="KW-0133">Cell shape</keyword>